<dbReference type="AlphaFoldDB" id="A0A8S8XID4"/>
<sequence length="80" mass="8713">MQAIQLRYFALLREERGLGAEVIETAARTPRDLYQELAGRHGFSLPADRIGVAINESFAAMDRELAANDVVVFIPPVAGG</sequence>
<dbReference type="CDD" id="cd00754">
    <property type="entry name" value="Ubl_MoaD"/>
    <property type="match status" value="1"/>
</dbReference>
<organism evidence="1 2">
    <name type="scientific">Roseiterribacter gracilis</name>
    <dbReference type="NCBI Taxonomy" id="2812848"/>
    <lineage>
        <taxon>Bacteria</taxon>
        <taxon>Pseudomonadati</taxon>
        <taxon>Pseudomonadota</taxon>
        <taxon>Alphaproteobacteria</taxon>
        <taxon>Rhodospirillales</taxon>
        <taxon>Roseiterribacteraceae</taxon>
        <taxon>Roseiterribacter</taxon>
    </lineage>
</organism>
<reference evidence="1" key="1">
    <citation type="submission" date="2021-02" db="EMBL/GenBank/DDBJ databases">
        <title>Genome sequence of Rhodospirillales sp. strain TMPK1 isolated from soil.</title>
        <authorList>
            <person name="Nakai R."/>
            <person name="Kusada H."/>
            <person name="Tamaki H."/>
        </authorList>
    </citation>
    <scope>NUCLEOTIDE SEQUENCE</scope>
    <source>
        <strain evidence="1">TMPK1</strain>
    </source>
</reference>
<dbReference type="Proteomes" id="UP000681075">
    <property type="component" value="Unassembled WGS sequence"/>
</dbReference>
<dbReference type="Gene3D" id="3.10.20.30">
    <property type="match status" value="1"/>
</dbReference>
<dbReference type="EMBL" id="BOPV01000001">
    <property type="protein sequence ID" value="GIL41709.1"/>
    <property type="molecule type" value="Genomic_DNA"/>
</dbReference>
<evidence type="ECO:0000313" key="1">
    <source>
        <dbReference type="EMBL" id="GIL41709.1"/>
    </source>
</evidence>
<keyword evidence="2" id="KW-1185">Reference proteome</keyword>
<gene>
    <name evidence="1" type="ORF">TMPK1_39460</name>
</gene>
<dbReference type="InterPro" id="IPR003749">
    <property type="entry name" value="ThiS/MoaD-like"/>
</dbReference>
<dbReference type="RefSeq" id="WP_420245316.1">
    <property type="nucleotide sequence ID" value="NZ_BOPV01000001.1"/>
</dbReference>
<dbReference type="Pfam" id="PF02597">
    <property type="entry name" value="ThiS"/>
    <property type="match status" value="1"/>
</dbReference>
<name>A0A8S8XID4_9PROT</name>
<dbReference type="SUPFAM" id="SSF54285">
    <property type="entry name" value="MoaD/ThiS"/>
    <property type="match status" value="1"/>
</dbReference>
<dbReference type="InterPro" id="IPR016155">
    <property type="entry name" value="Mopterin_synth/thiamin_S_b"/>
</dbReference>
<evidence type="ECO:0000313" key="2">
    <source>
        <dbReference type="Proteomes" id="UP000681075"/>
    </source>
</evidence>
<protein>
    <submittedName>
        <fullName evidence="1">Molybdopterin synthase sulfur carrier subunit</fullName>
    </submittedName>
</protein>
<proteinExistence type="predicted"/>
<accession>A0A8S8XID4</accession>
<dbReference type="InterPro" id="IPR012675">
    <property type="entry name" value="Beta-grasp_dom_sf"/>
</dbReference>
<comment type="caution">
    <text evidence="1">The sequence shown here is derived from an EMBL/GenBank/DDBJ whole genome shotgun (WGS) entry which is preliminary data.</text>
</comment>